<organism evidence="1 2">
    <name type="scientific">Neobacillus ginsengisoli</name>
    <dbReference type="NCBI Taxonomy" id="904295"/>
    <lineage>
        <taxon>Bacteria</taxon>
        <taxon>Bacillati</taxon>
        <taxon>Bacillota</taxon>
        <taxon>Bacilli</taxon>
        <taxon>Bacillales</taxon>
        <taxon>Bacillaceae</taxon>
        <taxon>Neobacillus</taxon>
    </lineage>
</organism>
<sequence length="58" mass="6836">MDFDIHRIVTRADYIQLLLKALEFAIKQIEDEPTRLNVHVNLLRIVSDSLREELCAKE</sequence>
<gene>
    <name evidence="1" type="ORF">J2S10_000198</name>
</gene>
<comment type="caution">
    <text evidence="1">The sequence shown here is derived from an EMBL/GenBank/DDBJ whole genome shotgun (WGS) entry which is preliminary data.</text>
</comment>
<dbReference type="Proteomes" id="UP001224122">
    <property type="component" value="Unassembled WGS sequence"/>
</dbReference>
<reference evidence="1 2" key="1">
    <citation type="submission" date="2023-07" db="EMBL/GenBank/DDBJ databases">
        <title>Genomic Encyclopedia of Type Strains, Phase IV (KMG-IV): sequencing the most valuable type-strain genomes for metagenomic binning, comparative biology and taxonomic classification.</title>
        <authorList>
            <person name="Goeker M."/>
        </authorList>
    </citation>
    <scope>NUCLEOTIDE SEQUENCE [LARGE SCALE GENOMIC DNA]</scope>
    <source>
        <strain evidence="1 2">DSM 27594</strain>
    </source>
</reference>
<keyword evidence="2" id="KW-1185">Reference proteome</keyword>
<name>A0ABT9XNH3_9BACI</name>
<protein>
    <submittedName>
        <fullName evidence="1">Uncharacterized protein</fullName>
    </submittedName>
</protein>
<evidence type="ECO:0000313" key="2">
    <source>
        <dbReference type="Proteomes" id="UP001224122"/>
    </source>
</evidence>
<accession>A0ABT9XNH3</accession>
<proteinExistence type="predicted"/>
<evidence type="ECO:0000313" key="1">
    <source>
        <dbReference type="EMBL" id="MDQ0197093.1"/>
    </source>
</evidence>
<dbReference type="EMBL" id="JAUSTW010000001">
    <property type="protein sequence ID" value="MDQ0197093.1"/>
    <property type="molecule type" value="Genomic_DNA"/>
</dbReference>